<accession>A0A162KRL6</accession>
<dbReference type="AlphaFoldDB" id="A0A162KRL6"/>
<comment type="caution">
    <text evidence="1">The sequence shown here is derived from an EMBL/GenBank/DDBJ whole genome shotgun (WGS) entry which is preliminary data.</text>
</comment>
<evidence type="ECO:0000313" key="2">
    <source>
        <dbReference type="Proteomes" id="UP000077134"/>
    </source>
</evidence>
<organism evidence="1 2">
    <name type="scientific">Paenibacillus crassostreae</name>
    <dbReference type="NCBI Taxonomy" id="1763538"/>
    <lineage>
        <taxon>Bacteria</taxon>
        <taxon>Bacillati</taxon>
        <taxon>Bacillota</taxon>
        <taxon>Bacilli</taxon>
        <taxon>Bacillales</taxon>
        <taxon>Paenibacillaceae</taxon>
        <taxon>Paenibacillus</taxon>
    </lineage>
</organism>
<protein>
    <submittedName>
        <fullName evidence="1">Uncharacterized protein</fullName>
    </submittedName>
</protein>
<dbReference type="Proteomes" id="UP000077134">
    <property type="component" value="Unassembled WGS sequence"/>
</dbReference>
<reference evidence="1 2" key="1">
    <citation type="submission" date="2016-02" db="EMBL/GenBank/DDBJ databases">
        <title>Paenibacillus sp. LPB0068, isolated from Crassostrea gigas.</title>
        <authorList>
            <person name="Shin S.-K."/>
            <person name="Yi H."/>
        </authorList>
    </citation>
    <scope>NUCLEOTIDE SEQUENCE [LARGE SCALE GENOMIC DNA]</scope>
    <source>
        <strain evidence="1 2">LPB0068</strain>
    </source>
</reference>
<evidence type="ECO:0000313" key="1">
    <source>
        <dbReference type="EMBL" id="OAB72803.1"/>
    </source>
</evidence>
<dbReference type="OrthoDB" id="9815316at2"/>
<dbReference type="RefSeq" id="WP_068659636.1">
    <property type="nucleotide sequence ID" value="NZ_CP017770.1"/>
</dbReference>
<keyword evidence="2" id="KW-1185">Reference proteome</keyword>
<name>A0A162KRL6_9BACL</name>
<sequence>MMAIASFQGKIFMVSSTKVYTLDGLEWSGSLNTESQEKLKSKPSTYIKGQALNTMSFDIPLRADMKTDVRKQIEAWEAIRDKQSPGFFVLGTKPLGKNKWLLKSVATSDTVIDNKGTIISAKINLSFEEYVRAGSAQAAKAASNSSGSSRTSISSSGGAKLNVVPTTYIDKPTAKRTNINVAQARLNASEARIYSMGG</sequence>
<dbReference type="Pfam" id="PF06995">
    <property type="entry name" value="Phage_P2_GpU"/>
    <property type="match status" value="1"/>
</dbReference>
<dbReference type="STRING" id="1763538.LPB68_04920"/>
<dbReference type="KEGG" id="pcx:LPB68_04920"/>
<dbReference type="EMBL" id="LSFN01000032">
    <property type="protein sequence ID" value="OAB72803.1"/>
    <property type="molecule type" value="Genomic_DNA"/>
</dbReference>
<proteinExistence type="predicted"/>
<gene>
    <name evidence="1" type="ORF">PNBC_15330</name>
</gene>
<dbReference type="InterPro" id="IPR009734">
    <property type="entry name" value="Myoviridae_GpU"/>
</dbReference>